<dbReference type="Proteomes" id="UP000046122">
    <property type="component" value="Unassembled WGS sequence"/>
</dbReference>
<dbReference type="InterPro" id="IPR006442">
    <property type="entry name" value="Antitoxin_Phd/YefM"/>
</dbReference>
<sequence>MGAIVDEAVSAADANRRFSHILREVREGQSYVVTSHGRPVARIVPADKHEGVPARSRAALLSRLERQPVVQAGHWTRDELYEDDR</sequence>
<evidence type="ECO:0000313" key="4">
    <source>
        <dbReference type="EMBL" id="CDX57788.1"/>
    </source>
</evidence>
<reference evidence="5" key="2">
    <citation type="submission" date="2014-08" db="EMBL/GenBank/DDBJ databases">
        <authorList>
            <person name="Moulin L."/>
        </authorList>
    </citation>
    <scope>NUCLEOTIDE SEQUENCE [LARGE SCALE GENOMIC DNA]</scope>
</reference>
<organism evidence="4 6">
    <name type="scientific">Mesorhizobium plurifarium</name>
    <dbReference type="NCBI Taxonomy" id="69974"/>
    <lineage>
        <taxon>Bacteria</taxon>
        <taxon>Pseudomonadati</taxon>
        <taxon>Pseudomonadota</taxon>
        <taxon>Alphaproteobacteria</taxon>
        <taxon>Hyphomicrobiales</taxon>
        <taxon>Phyllobacteriaceae</taxon>
        <taxon>Mesorhizobium</taxon>
    </lineage>
</organism>
<accession>A0A090G6T4</accession>
<dbReference type="Gene3D" id="3.40.1620.10">
    <property type="entry name" value="YefM-like domain"/>
    <property type="match status" value="1"/>
</dbReference>
<evidence type="ECO:0000256" key="2">
    <source>
        <dbReference type="RuleBase" id="RU362080"/>
    </source>
</evidence>
<dbReference type="SUPFAM" id="SSF143120">
    <property type="entry name" value="YefM-like"/>
    <property type="match status" value="1"/>
</dbReference>
<evidence type="ECO:0000313" key="6">
    <source>
        <dbReference type="Proteomes" id="UP000046122"/>
    </source>
</evidence>
<reference evidence="4 6" key="1">
    <citation type="submission" date="2014-08" db="EMBL/GenBank/DDBJ databases">
        <authorList>
            <person name="Moulin Lionel"/>
        </authorList>
    </citation>
    <scope>NUCLEOTIDE SEQUENCE [LARGE SCALE GENOMIC DNA]</scope>
</reference>
<dbReference type="NCBIfam" id="TIGR01552">
    <property type="entry name" value="phd_fam"/>
    <property type="match status" value="1"/>
</dbReference>
<dbReference type="InterPro" id="IPR036165">
    <property type="entry name" value="YefM-like_sf"/>
</dbReference>
<evidence type="ECO:0000256" key="1">
    <source>
        <dbReference type="ARBA" id="ARBA00009981"/>
    </source>
</evidence>
<comment type="similarity">
    <text evidence="1 2">Belongs to the phD/YefM antitoxin family.</text>
</comment>
<dbReference type="EMBL" id="CCMZ01000036">
    <property type="protein sequence ID" value="CDX24674.1"/>
    <property type="molecule type" value="Genomic_DNA"/>
</dbReference>
<evidence type="ECO:0000313" key="5">
    <source>
        <dbReference type="Proteomes" id="UP000045285"/>
    </source>
</evidence>
<name>A0A090G6T4_MESPL</name>
<dbReference type="EMBL" id="CCNE01000021">
    <property type="protein sequence ID" value="CDX57788.1"/>
    <property type="molecule type" value="Genomic_DNA"/>
</dbReference>
<dbReference type="Proteomes" id="UP000045285">
    <property type="component" value="Unassembled WGS sequence"/>
</dbReference>
<gene>
    <name evidence="3" type="ORF">MPL3356_410012</name>
    <name evidence="4" type="ORF">MPL3365_280052</name>
</gene>
<evidence type="ECO:0000313" key="3">
    <source>
        <dbReference type="EMBL" id="CDX24674.1"/>
    </source>
</evidence>
<dbReference type="AlphaFoldDB" id="A0A090G6T4"/>
<keyword evidence="5" id="KW-1185">Reference proteome</keyword>
<proteinExistence type="inferred from homology"/>
<dbReference type="Pfam" id="PF02604">
    <property type="entry name" value="PhdYeFM_antitox"/>
    <property type="match status" value="1"/>
</dbReference>
<comment type="function">
    <text evidence="2">Antitoxin component of a type II toxin-antitoxin (TA) system.</text>
</comment>
<protein>
    <recommendedName>
        <fullName evidence="2">Antitoxin</fullName>
    </recommendedName>
</protein>